<evidence type="ECO:0000313" key="4">
    <source>
        <dbReference type="Proteomes" id="UP000239560"/>
    </source>
</evidence>
<feature type="compositionally biased region" description="Low complexity" evidence="1">
    <location>
        <begin position="13"/>
        <end position="30"/>
    </location>
</feature>
<feature type="compositionally biased region" description="Low complexity" evidence="1">
    <location>
        <begin position="244"/>
        <end position="253"/>
    </location>
</feature>
<keyword evidence="2" id="KW-1133">Transmembrane helix</keyword>
<accession>A0A2S9ZWF3</accession>
<dbReference type="AlphaFoldDB" id="A0A2S9ZWF3"/>
<feature type="region of interest" description="Disordered" evidence="1">
    <location>
        <begin position="1"/>
        <end position="61"/>
    </location>
</feature>
<feature type="region of interest" description="Disordered" evidence="1">
    <location>
        <begin position="319"/>
        <end position="338"/>
    </location>
</feature>
<feature type="compositionally biased region" description="Low complexity" evidence="1">
    <location>
        <begin position="42"/>
        <end position="61"/>
    </location>
</feature>
<sequence length="338" mass="35482">MHTKPMRIPSPPRRTAASPSLHAAALQLASSHRRGRQDPQKLLASPPSVSSSSRSSPSPLLDYPQPPFFDISNMFTKTLLLAAIASTALAAPTADGGLGGGYGGGYGGKGLVGGKGLGGGYGGGYGANLGGGFIGASTQAGAVAEAAVSLKEICYRNLYAEVCACRPFLPSCLLLLFLAFSVFLPSLFLAFIFPRSLPLLSSLCPSSCASFLLLSFPSPNRFSSAFPRSRYTSLTFSASPFSQPPSTSATPRRSPFRTKPMLSCSLRTVSRRTSMTKRFITRSSATSSTAPSRPPAPSRAPISASSLARSEWAAWRAARSTLDRSRTDSRALDSTEAL</sequence>
<evidence type="ECO:0000256" key="1">
    <source>
        <dbReference type="SAM" id="MobiDB-lite"/>
    </source>
</evidence>
<evidence type="ECO:0000313" key="3">
    <source>
        <dbReference type="EMBL" id="PRQ70082.1"/>
    </source>
</evidence>
<keyword evidence="2" id="KW-0472">Membrane</keyword>
<feature type="region of interest" description="Disordered" evidence="1">
    <location>
        <begin position="238"/>
        <end position="258"/>
    </location>
</feature>
<organism evidence="3 4">
    <name type="scientific">Rhodotorula toruloides</name>
    <name type="common">Yeast</name>
    <name type="synonym">Rhodosporidium toruloides</name>
    <dbReference type="NCBI Taxonomy" id="5286"/>
    <lineage>
        <taxon>Eukaryota</taxon>
        <taxon>Fungi</taxon>
        <taxon>Dikarya</taxon>
        <taxon>Basidiomycota</taxon>
        <taxon>Pucciniomycotina</taxon>
        <taxon>Microbotryomycetes</taxon>
        <taxon>Sporidiobolales</taxon>
        <taxon>Sporidiobolaceae</taxon>
        <taxon>Rhodotorula</taxon>
    </lineage>
</organism>
<feature type="transmembrane region" description="Helical" evidence="2">
    <location>
        <begin position="173"/>
        <end position="193"/>
    </location>
</feature>
<gene>
    <name evidence="3" type="ORF">AAT19DRAFT_11735</name>
</gene>
<comment type="caution">
    <text evidence="3">The sequence shown here is derived from an EMBL/GenBank/DDBJ whole genome shotgun (WGS) entry which is preliminary data.</text>
</comment>
<keyword evidence="2" id="KW-0812">Transmembrane</keyword>
<feature type="compositionally biased region" description="Basic and acidic residues" evidence="1">
    <location>
        <begin position="321"/>
        <end position="338"/>
    </location>
</feature>
<feature type="region of interest" description="Disordered" evidence="1">
    <location>
        <begin position="280"/>
        <end position="304"/>
    </location>
</feature>
<name>A0A2S9ZWF3_RHOTO</name>
<reference evidence="3 4" key="1">
    <citation type="journal article" date="2018" name="Elife">
        <title>Functional genomics of lipid metabolism in the oleaginous yeast Rhodosporidium toruloides.</title>
        <authorList>
            <person name="Coradetti S.T."/>
            <person name="Pinel D."/>
            <person name="Geiselman G."/>
            <person name="Ito M."/>
            <person name="Mondo S."/>
            <person name="Reilly M.C."/>
            <person name="Cheng Y.F."/>
            <person name="Bauer S."/>
            <person name="Grigoriev I."/>
            <person name="Gladden J.M."/>
            <person name="Simmons B.A."/>
            <person name="Brem R."/>
            <person name="Arkin A.P."/>
            <person name="Skerker J.M."/>
        </authorList>
    </citation>
    <scope>NUCLEOTIDE SEQUENCE [LARGE SCALE GENOMIC DNA]</scope>
    <source>
        <strain evidence="3 4">NBRC 0880</strain>
    </source>
</reference>
<dbReference type="Proteomes" id="UP000239560">
    <property type="component" value="Unassembled WGS sequence"/>
</dbReference>
<protein>
    <submittedName>
        <fullName evidence="3">Uncharacterized protein</fullName>
    </submittedName>
</protein>
<dbReference type="EMBL" id="LCTV02000017">
    <property type="protein sequence ID" value="PRQ70082.1"/>
    <property type="molecule type" value="Genomic_DNA"/>
</dbReference>
<feature type="compositionally biased region" description="Low complexity" evidence="1">
    <location>
        <begin position="281"/>
        <end position="291"/>
    </location>
</feature>
<proteinExistence type="predicted"/>
<feature type="non-terminal residue" evidence="3">
    <location>
        <position position="338"/>
    </location>
</feature>
<evidence type="ECO:0000256" key="2">
    <source>
        <dbReference type="SAM" id="Phobius"/>
    </source>
</evidence>